<dbReference type="Proteomes" id="UP001610432">
    <property type="component" value="Unassembled WGS sequence"/>
</dbReference>
<gene>
    <name evidence="2" type="ORF">BJX67DRAFT_347358</name>
</gene>
<name>A0ABR4LY12_9EURO</name>
<protein>
    <recommendedName>
        <fullName evidence="4">Secreted protein</fullName>
    </recommendedName>
</protein>
<dbReference type="GeneID" id="98143595"/>
<reference evidence="2 3" key="1">
    <citation type="submission" date="2024-07" db="EMBL/GenBank/DDBJ databases">
        <title>Section-level genome sequencing and comparative genomics of Aspergillus sections Usti and Cavernicolus.</title>
        <authorList>
            <consortium name="Lawrence Berkeley National Laboratory"/>
            <person name="Nybo J.L."/>
            <person name="Vesth T.C."/>
            <person name="Theobald S."/>
            <person name="Frisvad J.C."/>
            <person name="Larsen T.O."/>
            <person name="Kjaerboelling I."/>
            <person name="Rothschild-Mancinelli K."/>
            <person name="Lyhne E.K."/>
            <person name="Kogle M.E."/>
            <person name="Barry K."/>
            <person name="Clum A."/>
            <person name="Na H."/>
            <person name="Ledsgaard L."/>
            <person name="Lin J."/>
            <person name="Lipzen A."/>
            <person name="Kuo A."/>
            <person name="Riley R."/>
            <person name="Mondo S."/>
            <person name="Labutti K."/>
            <person name="Haridas S."/>
            <person name="Pangalinan J."/>
            <person name="Salamov A.A."/>
            <person name="Simmons B.A."/>
            <person name="Magnuson J.K."/>
            <person name="Chen J."/>
            <person name="Drula E."/>
            <person name="Henrissat B."/>
            <person name="Wiebenga A."/>
            <person name="Lubbers R.J."/>
            <person name="Gomes A.C."/>
            <person name="Macurrencykelacurrency M.R."/>
            <person name="Stajich J."/>
            <person name="Grigoriev I.V."/>
            <person name="Mortensen U.H."/>
            <person name="De Vries R.P."/>
            <person name="Baker S.E."/>
            <person name="Andersen M.R."/>
        </authorList>
    </citation>
    <scope>NUCLEOTIDE SEQUENCE [LARGE SCALE GENOMIC DNA]</scope>
    <source>
        <strain evidence="2 3">CBS 449.75</strain>
    </source>
</reference>
<sequence>MLCLPVTKTAPNFLSVGDIIAEIVVEIPAAILGAHLAVLCCDGGDAGGQRKGYKLGEMHVVCLRVGWCVVCVCVCVCVRVWCRG</sequence>
<proteinExistence type="predicted"/>
<evidence type="ECO:0000313" key="2">
    <source>
        <dbReference type="EMBL" id="KAL2869435.1"/>
    </source>
</evidence>
<keyword evidence="1" id="KW-0472">Membrane</keyword>
<dbReference type="RefSeq" id="XP_070888414.1">
    <property type="nucleotide sequence ID" value="XM_071028523.1"/>
</dbReference>
<keyword evidence="1" id="KW-1133">Transmembrane helix</keyword>
<evidence type="ECO:0008006" key="4">
    <source>
        <dbReference type="Google" id="ProtNLM"/>
    </source>
</evidence>
<comment type="caution">
    <text evidence="2">The sequence shown here is derived from an EMBL/GenBank/DDBJ whole genome shotgun (WGS) entry which is preliminary data.</text>
</comment>
<organism evidence="2 3">
    <name type="scientific">Aspergillus lucknowensis</name>
    <dbReference type="NCBI Taxonomy" id="176173"/>
    <lineage>
        <taxon>Eukaryota</taxon>
        <taxon>Fungi</taxon>
        <taxon>Dikarya</taxon>
        <taxon>Ascomycota</taxon>
        <taxon>Pezizomycotina</taxon>
        <taxon>Eurotiomycetes</taxon>
        <taxon>Eurotiomycetidae</taxon>
        <taxon>Eurotiales</taxon>
        <taxon>Aspergillaceae</taxon>
        <taxon>Aspergillus</taxon>
        <taxon>Aspergillus subgen. Nidulantes</taxon>
    </lineage>
</organism>
<dbReference type="EMBL" id="JBFXLQ010000009">
    <property type="protein sequence ID" value="KAL2869435.1"/>
    <property type="molecule type" value="Genomic_DNA"/>
</dbReference>
<feature type="transmembrane region" description="Helical" evidence="1">
    <location>
        <begin position="60"/>
        <end position="81"/>
    </location>
</feature>
<evidence type="ECO:0000256" key="1">
    <source>
        <dbReference type="SAM" id="Phobius"/>
    </source>
</evidence>
<accession>A0ABR4LY12</accession>
<keyword evidence="3" id="KW-1185">Reference proteome</keyword>
<evidence type="ECO:0000313" key="3">
    <source>
        <dbReference type="Proteomes" id="UP001610432"/>
    </source>
</evidence>
<keyword evidence="1" id="KW-0812">Transmembrane</keyword>